<name>Q7RMS2_PLAYO</name>
<dbReference type="InParanoid" id="Q7RMS2"/>
<sequence length="961" mass="115476">DDIHLYFPHDNNFDSQHLANLNNEENENYRNRNRNSNCINCSDIFTDVCEKNVTNNSENKLSNTNNCSSLLFLNTNKNVKKNSFKKIEKIEVPFSHLFNNTKSQACIKCHSKLDTNILRKKKKIIYNLFNLQNYYKKKKRKINYLAYDINILKEYLYIYLKKYFDDIIVLFEYFYFYFSNNTINVEYNDGNANKNSKDTNFFGKITNSKCDEKNRHDVRIYNEENIYNKKSIEKEINNQDNEQNEDLIYRYFFLCSYDNFSNGNDGLDNIIIKDKNKYSKYYINYILTKKLKLFIKNDLIQFINRNINLINNNIHLKIISVKRLFSKVLNNFKLSNSSNNLFIYQILYSMIIKYGKYNKNKIIKKNIMNKLSTWEWNQDVNCDIEKNISFLKKKKKYLQKFGLNLASLSNDVIMFLKYITTFDSPKSDYSNVDKNGEKNGEKKKGYVNCQIENTANSFYIDNDEELKKNNISNLSLNSIFYNLSSCRDMIYLKNVFHKMIKKKINNTITETPTESIAKWNKNKCKHVNKTKDDEEDFEQFSHIYEIIKQKSLKKYDNLKLFITIDKKKKTRKRKLDYDESLMASNFYNDNTNVMIKKIKKYIIRFIDDNKYVFPYIFNTFDNSTNYELNSYDIINLNNNFIFFHYINNTSKWSYKNSILNYIYGYPILNVYTKSEDVQNCYIKDISNNNNNIHFGQQKNGADKYEAYQECCNKKNGDDKYEAYQECCNKKNGADKYEAYQECCNKKNDDAHIERLQKIWKKNKRRKLINIFNNVKIFNKIPLKYIHLCVISDIFRYLNLHHIIQDIIKNLYIEKLKEIQEYFLFSKKNNNNLSNILVCFLFYFYSYLDVILGIRDGNFINLTNLNYFNIFNNFNDILLKKYSQKKDGNNVYVKEENRDKNKNKENYCEDSFNEDVKENYIYLNNELSHRNNYLWILKRKEKNVLSIPCVDAIYLKLRNCKK</sequence>
<feature type="non-terminal residue" evidence="1">
    <location>
        <position position="961"/>
    </location>
</feature>
<protein>
    <submittedName>
        <fullName evidence="1">CCAAT-box DNA binding protein subunit B</fullName>
    </submittedName>
</protein>
<organism evidence="1 2">
    <name type="scientific">Plasmodium yoelii yoelii</name>
    <dbReference type="NCBI Taxonomy" id="73239"/>
    <lineage>
        <taxon>Eukaryota</taxon>
        <taxon>Sar</taxon>
        <taxon>Alveolata</taxon>
        <taxon>Apicomplexa</taxon>
        <taxon>Aconoidasida</taxon>
        <taxon>Haemosporida</taxon>
        <taxon>Plasmodiidae</taxon>
        <taxon>Plasmodium</taxon>
        <taxon>Plasmodium (Vinckeia)</taxon>
    </lineage>
</organism>
<reference evidence="1 2" key="1">
    <citation type="journal article" date="2002" name="Nature">
        <title>Genome sequence and comparative analysis of the model rodent malaria parasite Plasmodium yoelii yoelii.</title>
        <authorList>
            <person name="Carlton J.M."/>
            <person name="Angiuoli S.V."/>
            <person name="Suh B.B."/>
            <person name="Kooij T.W."/>
            <person name="Pertea M."/>
            <person name="Silva J.C."/>
            <person name="Ermolaeva M.D."/>
            <person name="Allen J.E."/>
            <person name="Selengut J.D."/>
            <person name="Koo H.L."/>
            <person name="Peterson J.D."/>
            <person name="Pop M."/>
            <person name="Kosack D.S."/>
            <person name="Shumway M.F."/>
            <person name="Bidwell S.L."/>
            <person name="Shallom S.J."/>
            <person name="van Aken S.E."/>
            <person name="Riedmuller S.B."/>
            <person name="Feldblyum T.V."/>
            <person name="Cho J.K."/>
            <person name="Quackenbush J."/>
            <person name="Sedegah M."/>
            <person name="Shoaibi A."/>
            <person name="Cummings L.M."/>
            <person name="Florens L."/>
            <person name="Yates J.R."/>
            <person name="Raine J.D."/>
            <person name="Sinden R.E."/>
            <person name="Harris M.A."/>
            <person name="Cunningham D.A."/>
            <person name="Preiser P.R."/>
            <person name="Bergman L.W."/>
            <person name="Vaidya A.B."/>
            <person name="van Lin L.H."/>
            <person name="Janse C.J."/>
            <person name="Waters A.P."/>
            <person name="Smith H.O."/>
            <person name="White O.R."/>
            <person name="Salzberg S.L."/>
            <person name="Venter J.C."/>
            <person name="Fraser C.M."/>
            <person name="Hoffman S.L."/>
            <person name="Gardner M.J."/>
            <person name="Carucci D.J."/>
        </authorList>
    </citation>
    <scope>NUCLEOTIDE SEQUENCE [LARGE SCALE GENOMIC DNA]</scope>
    <source>
        <strain evidence="1 2">17XNL</strain>
    </source>
</reference>
<keyword evidence="2" id="KW-1185">Reference proteome</keyword>
<evidence type="ECO:0000313" key="2">
    <source>
        <dbReference type="Proteomes" id="UP000008553"/>
    </source>
</evidence>
<dbReference type="PaxDb" id="73239-Q7RMS2"/>
<accession>Q7RMS2</accession>
<dbReference type="STRING" id="73239.Q7RMS2"/>
<gene>
    <name evidence="1" type="ORF">PY02106</name>
</gene>
<proteinExistence type="predicted"/>
<dbReference type="EMBL" id="AABL01000576">
    <property type="protein sequence ID" value="EAA21528.1"/>
    <property type="molecule type" value="Genomic_DNA"/>
</dbReference>
<comment type="caution">
    <text evidence="1">The sequence shown here is derived from an EMBL/GenBank/DDBJ whole genome shotgun (WGS) entry which is preliminary data.</text>
</comment>
<evidence type="ECO:0000313" key="1">
    <source>
        <dbReference type="EMBL" id="EAA21528.1"/>
    </source>
</evidence>
<dbReference type="Proteomes" id="UP000008553">
    <property type="component" value="Unassembled WGS sequence"/>
</dbReference>
<feature type="non-terminal residue" evidence="1">
    <location>
        <position position="1"/>
    </location>
</feature>
<dbReference type="AlphaFoldDB" id="Q7RMS2"/>